<dbReference type="OMA" id="SSGHEQY"/>
<dbReference type="EMBL" id="CM007387">
    <property type="protein sequence ID" value="ONK62465.1"/>
    <property type="molecule type" value="Genomic_DNA"/>
</dbReference>
<dbReference type="AlphaFoldDB" id="A0A5P1E997"/>
<evidence type="ECO:0000313" key="3">
    <source>
        <dbReference type="EMBL" id="ONK62465.1"/>
    </source>
</evidence>
<keyword evidence="4" id="KW-1185">Reference proteome</keyword>
<dbReference type="Proteomes" id="UP000243459">
    <property type="component" value="Chromosome 7"/>
</dbReference>
<dbReference type="InterPro" id="IPR004314">
    <property type="entry name" value="Neprosin"/>
</dbReference>
<sequence length="353" mass="39175">MCGTGGATVTEKEPERPKGLNNPAVKTLTTEDGDIIDCVDIYKQPAFDHPLLRNHTIEMRPSFIPRVAEGNGSLRFLTRQIWQKNGSCPVGTIPVQRIRETNFTRISGASKNFSSDAEFANCRVEIARVENHRGGPHFGAQGTISVWNLDVMMMEWSLNSVTLFDVHDSFMEAGWAVGPILFEDVKPRLFVNWLDTSADMGCFNLRCPGFVQVSNWIVLGGVLPKISTIKWWMLFEGEPVGYWPSSLFENWETGPRVNWGGSVCNTEYQNYHTLTQMGSGHFPREGWRRASYVRNLIVMTPNLDPVPPRHYKNSATSGGCYGVGDAARFPGDLGPAIYYGGPGGKCCNGGCKK</sequence>
<evidence type="ECO:0000259" key="2">
    <source>
        <dbReference type="PROSITE" id="PS52045"/>
    </source>
</evidence>
<feature type="domain" description="Neprosin PEP catalytic" evidence="2">
    <location>
        <begin position="117"/>
        <end position="347"/>
    </location>
</feature>
<dbReference type="PANTHER" id="PTHR31589:SF110">
    <property type="entry name" value="PROTEIN, PUTATIVE (DUF239)-RELATED"/>
    <property type="match status" value="1"/>
</dbReference>
<dbReference type="PROSITE" id="PS52045">
    <property type="entry name" value="NEPROSIN_PEP_CD"/>
    <property type="match status" value="1"/>
</dbReference>
<evidence type="ECO:0000256" key="1">
    <source>
        <dbReference type="SAM" id="MobiDB-lite"/>
    </source>
</evidence>
<dbReference type="PANTHER" id="PTHR31589">
    <property type="entry name" value="PROTEIN, PUTATIVE (DUF239)-RELATED-RELATED"/>
    <property type="match status" value="1"/>
</dbReference>
<proteinExistence type="predicted"/>
<dbReference type="Gramene" id="ONK62465">
    <property type="protein sequence ID" value="ONK62465"/>
    <property type="gene ID" value="A4U43_C07F4160"/>
</dbReference>
<dbReference type="InterPro" id="IPR053168">
    <property type="entry name" value="Glutamic_endopeptidase"/>
</dbReference>
<protein>
    <recommendedName>
        <fullName evidence="2">Neprosin PEP catalytic domain-containing protein</fullName>
    </recommendedName>
</protein>
<gene>
    <name evidence="3" type="ORF">A4U43_C07F4160</name>
</gene>
<accession>A0A5P1E997</accession>
<organism evidence="3 4">
    <name type="scientific">Asparagus officinalis</name>
    <name type="common">Garden asparagus</name>
    <dbReference type="NCBI Taxonomy" id="4686"/>
    <lineage>
        <taxon>Eukaryota</taxon>
        <taxon>Viridiplantae</taxon>
        <taxon>Streptophyta</taxon>
        <taxon>Embryophyta</taxon>
        <taxon>Tracheophyta</taxon>
        <taxon>Spermatophyta</taxon>
        <taxon>Magnoliopsida</taxon>
        <taxon>Liliopsida</taxon>
        <taxon>Asparagales</taxon>
        <taxon>Asparagaceae</taxon>
        <taxon>Asparagoideae</taxon>
        <taxon>Asparagus</taxon>
    </lineage>
</organism>
<dbReference type="Pfam" id="PF03080">
    <property type="entry name" value="Neprosin"/>
    <property type="match status" value="1"/>
</dbReference>
<feature type="region of interest" description="Disordered" evidence="1">
    <location>
        <begin position="1"/>
        <end position="22"/>
    </location>
</feature>
<reference evidence="4" key="1">
    <citation type="journal article" date="2017" name="Nat. Commun.">
        <title>The asparagus genome sheds light on the origin and evolution of a young Y chromosome.</title>
        <authorList>
            <person name="Harkess A."/>
            <person name="Zhou J."/>
            <person name="Xu C."/>
            <person name="Bowers J.E."/>
            <person name="Van der Hulst R."/>
            <person name="Ayyampalayam S."/>
            <person name="Mercati F."/>
            <person name="Riccardi P."/>
            <person name="McKain M.R."/>
            <person name="Kakrana A."/>
            <person name="Tang H."/>
            <person name="Ray J."/>
            <person name="Groenendijk J."/>
            <person name="Arikit S."/>
            <person name="Mathioni S.M."/>
            <person name="Nakano M."/>
            <person name="Shan H."/>
            <person name="Telgmann-Rauber A."/>
            <person name="Kanno A."/>
            <person name="Yue Z."/>
            <person name="Chen H."/>
            <person name="Li W."/>
            <person name="Chen Y."/>
            <person name="Xu X."/>
            <person name="Zhang Y."/>
            <person name="Luo S."/>
            <person name="Chen H."/>
            <person name="Gao J."/>
            <person name="Mao Z."/>
            <person name="Pires J.C."/>
            <person name="Luo M."/>
            <person name="Kudrna D."/>
            <person name="Wing R.A."/>
            <person name="Meyers B.C."/>
            <person name="Yi K."/>
            <person name="Kong H."/>
            <person name="Lavrijsen P."/>
            <person name="Sunseri F."/>
            <person name="Falavigna A."/>
            <person name="Ye Y."/>
            <person name="Leebens-Mack J.H."/>
            <person name="Chen G."/>
        </authorList>
    </citation>
    <scope>NUCLEOTIDE SEQUENCE [LARGE SCALE GENOMIC DNA]</scope>
    <source>
        <strain evidence="4">cv. DH0086</strain>
    </source>
</reference>
<evidence type="ECO:0000313" key="4">
    <source>
        <dbReference type="Proteomes" id="UP000243459"/>
    </source>
</evidence>
<dbReference type="InterPro" id="IPR025521">
    <property type="entry name" value="Neprosin_propep"/>
</dbReference>
<name>A0A5P1E997_ASPOF</name>
<dbReference type="Pfam" id="PF14365">
    <property type="entry name" value="Neprosin_AP"/>
    <property type="match status" value="1"/>
</dbReference>